<dbReference type="Proteomes" id="UP001224392">
    <property type="component" value="Unassembled WGS sequence"/>
</dbReference>
<name>A0ABQ6M318_9GAMM</name>
<dbReference type="Gene3D" id="3.30.9.10">
    <property type="entry name" value="D-Amino Acid Oxidase, subunit A, domain 2"/>
    <property type="match status" value="1"/>
</dbReference>
<evidence type="ECO:0000256" key="1">
    <source>
        <dbReference type="ARBA" id="ARBA00023002"/>
    </source>
</evidence>
<dbReference type="EMBL" id="BSYJ01000007">
    <property type="protein sequence ID" value="GMG88670.1"/>
    <property type="molecule type" value="Genomic_DNA"/>
</dbReference>
<proteinExistence type="predicted"/>
<feature type="domain" description="FAD dependent oxidoreductase" evidence="2">
    <location>
        <begin position="33"/>
        <end position="396"/>
    </location>
</feature>
<dbReference type="RefSeq" id="WP_285765278.1">
    <property type="nucleotide sequence ID" value="NZ_BSYJ01000007.1"/>
</dbReference>
<dbReference type="InterPro" id="IPR036188">
    <property type="entry name" value="FAD/NAD-bd_sf"/>
</dbReference>
<comment type="caution">
    <text evidence="3">The sequence shown here is derived from an EMBL/GenBank/DDBJ whole genome shotgun (WGS) entry which is preliminary data.</text>
</comment>
<keyword evidence="4" id="KW-1185">Reference proteome</keyword>
<sequence length="471" mass="52182">MATPDYQQLNYWFDSLAAPVKPRSALSTDRHCDIAIIGAGYTGLWCAYYLKKARPTLDICIVEKEVAGYGASGRNGGWLMGDLQNLGVFLQGLNDDKREHAIGQVTDIVNEVERVCRQEQIDCDLARGGALYAAARFPEQLPRAQGILQHYHSLGFSTDDYYWLDKDQAAQQVNVRNALGAVFTPHVAAIHPAKLVRGLGHVVEAMGVRIYEQTPCTRFTPGLVEAPGGVLRADIVIPALEGYAGSLPSPLKRHTIPVVSRIIATEPLTTDQWQEIGFAERQVFCDSSRLVSYLQRTADGRLLFGARGSYAFGGKVRLAPQLTEEELRQQHNLMVDFFPALENVQVTHDWCGNLGMSRRMRPHAIFDPSSGIGLAGGYGGEGVGASNLMARTLADLILEKDSELTAMPWAHRARTNSVLRQWEPEPIPWLVYKTVNSIYSAEEAMLLKPVRNWKTWAVSGLADMYDRLLDT</sequence>
<dbReference type="PANTHER" id="PTHR13847:SF285">
    <property type="entry name" value="FAD DEPENDENT OXIDOREDUCTASE DOMAIN-CONTAINING PROTEIN"/>
    <property type="match status" value="1"/>
</dbReference>
<dbReference type="Pfam" id="PF01266">
    <property type="entry name" value="DAO"/>
    <property type="match status" value="1"/>
</dbReference>
<reference evidence="3 4" key="1">
    <citation type="submission" date="2023-04" db="EMBL/GenBank/DDBJ databases">
        <title>Marinobulbifer ophiurae gen. nov., sp. Nov., isolate from tissue of brittle star Ophioplocus japonicus.</title>
        <authorList>
            <person name="Kawano K."/>
            <person name="Sawayama S."/>
            <person name="Nakagawa S."/>
        </authorList>
    </citation>
    <scope>NUCLEOTIDE SEQUENCE [LARGE SCALE GENOMIC DNA]</scope>
    <source>
        <strain evidence="3 4">NKW57</strain>
    </source>
</reference>
<evidence type="ECO:0000313" key="3">
    <source>
        <dbReference type="EMBL" id="GMG88670.1"/>
    </source>
</evidence>
<dbReference type="InterPro" id="IPR006076">
    <property type="entry name" value="FAD-dep_OxRdtase"/>
</dbReference>
<dbReference type="Gene3D" id="3.50.50.60">
    <property type="entry name" value="FAD/NAD(P)-binding domain"/>
    <property type="match status" value="1"/>
</dbReference>
<organism evidence="3 4">
    <name type="scientific">Biformimicrobium ophioploci</name>
    <dbReference type="NCBI Taxonomy" id="3036711"/>
    <lineage>
        <taxon>Bacteria</taxon>
        <taxon>Pseudomonadati</taxon>
        <taxon>Pseudomonadota</taxon>
        <taxon>Gammaproteobacteria</taxon>
        <taxon>Cellvibrionales</taxon>
        <taxon>Microbulbiferaceae</taxon>
        <taxon>Biformimicrobium</taxon>
    </lineage>
</organism>
<protein>
    <submittedName>
        <fullName evidence="3">FAD-binding oxidoreductase</fullName>
    </submittedName>
</protein>
<keyword evidence="1" id="KW-0560">Oxidoreductase</keyword>
<dbReference type="PANTHER" id="PTHR13847">
    <property type="entry name" value="SARCOSINE DEHYDROGENASE-RELATED"/>
    <property type="match status" value="1"/>
</dbReference>
<gene>
    <name evidence="3" type="ORF">MNKW57_29910</name>
</gene>
<accession>A0ABQ6M318</accession>
<dbReference type="SUPFAM" id="SSF51905">
    <property type="entry name" value="FAD/NAD(P)-binding domain"/>
    <property type="match status" value="1"/>
</dbReference>
<evidence type="ECO:0000259" key="2">
    <source>
        <dbReference type="Pfam" id="PF01266"/>
    </source>
</evidence>
<evidence type="ECO:0000313" key="4">
    <source>
        <dbReference type="Proteomes" id="UP001224392"/>
    </source>
</evidence>